<evidence type="ECO:0000256" key="1">
    <source>
        <dbReference type="SAM" id="Phobius"/>
    </source>
</evidence>
<feature type="transmembrane region" description="Helical" evidence="1">
    <location>
        <begin position="38"/>
        <end position="60"/>
    </location>
</feature>
<organism evidence="2 3">
    <name type="scientific">Psychrobacillus faecigallinarum</name>
    <dbReference type="NCBI Taxonomy" id="2762235"/>
    <lineage>
        <taxon>Bacteria</taxon>
        <taxon>Bacillati</taxon>
        <taxon>Bacillota</taxon>
        <taxon>Bacilli</taxon>
        <taxon>Bacillales</taxon>
        <taxon>Bacillaceae</taxon>
        <taxon>Psychrobacillus</taxon>
    </lineage>
</organism>
<keyword evidence="1" id="KW-0472">Membrane</keyword>
<keyword evidence="3" id="KW-1185">Reference proteome</keyword>
<gene>
    <name evidence="2" type="ORF">H9650_15085</name>
</gene>
<dbReference type="EMBL" id="JACSQO010000008">
    <property type="protein sequence ID" value="MBD7945450.1"/>
    <property type="molecule type" value="Genomic_DNA"/>
</dbReference>
<protein>
    <submittedName>
        <fullName evidence="2">Peptide ABC transporter permease</fullName>
    </submittedName>
</protein>
<evidence type="ECO:0000313" key="2">
    <source>
        <dbReference type="EMBL" id="MBD7945450.1"/>
    </source>
</evidence>
<name>A0ABR8RCB8_9BACI</name>
<dbReference type="Proteomes" id="UP000640786">
    <property type="component" value="Unassembled WGS sequence"/>
</dbReference>
<feature type="transmembrane region" description="Helical" evidence="1">
    <location>
        <begin position="6"/>
        <end position="26"/>
    </location>
</feature>
<accession>A0ABR8RCB8</accession>
<proteinExistence type="predicted"/>
<comment type="caution">
    <text evidence="2">The sequence shown here is derived from an EMBL/GenBank/DDBJ whole genome shotgun (WGS) entry which is preliminary data.</text>
</comment>
<reference evidence="2 3" key="1">
    <citation type="submission" date="2020-08" db="EMBL/GenBank/DDBJ databases">
        <title>A Genomic Blueprint of the Chicken Gut Microbiome.</title>
        <authorList>
            <person name="Gilroy R."/>
            <person name="Ravi A."/>
            <person name="Getino M."/>
            <person name="Pursley I."/>
            <person name="Horton D.L."/>
            <person name="Alikhan N.-F."/>
            <person name="Baker D."/>
            <person name="Gharbi K."/>
            <person name="Hall N."/>
            <person name="Watson M."/>
            <person name="Adriaenssens E.M."/>
            <person name="Foster-Nyarko E."/>
            <person name="Jarju S."/>
            <person name="Secka A."/>
            <person name="Antonio M."/>
            <person name="Oren A."/>
            <person name="Chaudhuri R."/>
            <person name="La Ragione R.M."/>
            <person name="Hildebrand F."/>
            <person name="Pallen M.J."/>
        </authorList>
    </citation>
    <scope>NUCLEOTIDE SEQUENCE [LARGE SCALE GENOMIC DNA]</scope>
    <source>
        <strain evidence="2 3">Sa2BUA9</strain>
    </source>
</reference>
<sequence length="118" mass="13591">MSISEILIISLVYGGLFIYLSTVFSTKNKRRNNALTSITLKNTLLFVLYNFTISCVWSMFKAEEAHRNEHSGLKEVSLNAPALLFIAGVTLYSLLLFLLSRYLITKGRGQYRRKMKYR</sequence>
<keyword evidence="1" id="KW-1133">Transmembrane helix</keyword>
<dbReference type="RefSeq" id="WP_191697561.1">
    <property type="nucleotide sequence ID" value="NZ_JACSQO010000008.1"/>
</dbReference>
<evidence type="ECO:0000313" key="3">
    <source>
        <dbReference type="Proteomes" id="UP000640786"/>
    </source>
</evidence>
<keyword evidence="1" id="KW-0812">Transmembrane</keyword>
<feature type="transmembrane region" description="Helical" evidence="1">
    <location>
        <begin position="80"/>
        <end position="104"/>
    </location>
</feature>